<dbReference type="RefSeq" id="XP_023951682.2">
    <property type="nucleotide sequence ID" value="XM_024095914.2"/>
</dbReference>
<gene>
    <name evidence="4" type="primary">LOC112055724</name>
</gene>
<proteinExistence type="predicted"/>
<accession>A0A6J1P1D4</accession>
<evidence type="ECO:0000256" key="1">
    <source>
        <dbReference type="SAM" id="MobiDB-lite"/>
    </source>
</evidence>
<dbReference type="Proteomes" id="UP001652582">
    <property type="component" value="Chromosome 1"/>
</dbReference>
<dbReference type="GeneID" id="112055724"/>
<feature type="chain" id="PRO_5046097799" evidence="2">
    <location>
        <begin position="21"/>
        <end position="110"/>
    </location>
</feature>
<reference evidence="4" key="2">
    <citation type="submission" date="2025-08" db="UniProtKB">
        <authorList>
            <consortium name="RefSeq"/>
        </authorList>
    </citation>
    <scope>IDENTIFICATION</scope>
</reference>
<evidence type="ECO:0000313" key="4">
    <source>
        <dbReference type="RefSeq" id="XP_023951682.2"/>
    </source>
</evidence>
<dbReference type="AlphaFoldDB" id="A0A6J1P1D4"/>
<feature type="compositionally biased region" description="Polar residues" evidence="1">
    <location>
        <begin position="27"/>
        <end position="36"/>
    </location>
</feature>
<feature type="region of interest" description="Disordered" evidence="1">
    <location>
        <begin position="26"/>
        <end position="57"/>
    </location>
</feature>
<protein>
    <submittedName>
        <fullName evidence="4">Uncharacterized protein LOC112055724</fullName>
    </submittedName>
</protein>
<reference evidence="3" key="1">
    <citation type="submission" date="2025-05" db="UniProtKB">
        <authorList>
            <consortium name="RefSeq"/>
        </authorList>
    </citation>
    <scope>NUCLEOTIDE SEQUENCE [LARGE SCALE GENOMIC DNA]</scope>
</reference>
<keyword evidence="3" id="KW-1185">Reference proteome</keyword>
<evidence type="ECO:0000313" key="3">
    <source>
        <dbReference type="Proteomes" id="UP001652582"/>
    </source>
</evidence>
<evidence type="ECO:0000256" key="2">
    <source>
        <dbReference type="SAM" id="SignalP"/>
    </source>
</evidence>
<name>A0A6J1P1D4_BICAN</name>
<organism evidence="3 4">
    <name type="scientific">Bicyclus anynana</name>
    <name type="common">Squinting bush brown butterfly</name>
    <dbReference type="NCBI Taxonomy" id="110368"/>
    <lineage>
        <taxon>Eukaryota</taxon>
        <taxon>Metazoa</taxon>
        <taxon>Ecdysozoa</taxon>
        <taxon>Arthropoda</taxon>
        <taxon>Hexapoda</taxon>
        <taxon>Insecta</taxon>
        <taxon>Pterygota</taxon>
        <taxon>Neoptera</taxon>
        <taxon>Endopterygota</taxon>
        <taxon>Lepidoptera</taxon>
        <taxon>Glossata</taxon>
        <taxon>Ditrysia</taxon>
        <taxon>Papilionoidea</taxon>
        <taxon>Nymphalidae</taxon>
        <taxon>Satyrinae</taxon>
        <taxon>Satyrini</taxon>
        <taxon>Mycalesina</taxon>
        <taxon>Bicyclus</taxon>
    </lineage>
</organism>
<sequence length="110" mass="12319">MNATIVTLYSLLVLVAITQANPVRYEQPSSTAQTPKELNGEKSCGTGVISSSDEHKDHTRVKRCGLLMDLLFGPRQPQVIHHYNIGNGNNNVNNVNIQQSRTYDYYSYYG</sequence>
<feature type="signal peptide" evidence="2">
    <location>
        <begin position="1"/>
        <end position="20"/>
    </location>
</feature>
<keyword evidence="2" id="KW-0732">Signal</keyword>
<dbReference type="KEGG" id="bany:112055724"/>